<protein>
    <submittedName>
        <fullName evidence="1">Uncharacterized protein</fullName>
    </submittedName>
</protein>
<dbReference type="Proteomes" id="UP000647860">
    <property type="component" value="Unassembled WGS sequence"/>
</dbReference>
<evidence type="ECO:0000313" key="2">
    <source>
        <dbReference type="Proteomes" id="UP000647860"/>
    </source>
</evidence>
<name>A0ABQ4IFF8_9ACTN</name>
<keyword evidence="2" id="KW-1185">Reference proteome</keyword>
<sequence>MQDVLTDPAAWPVFEVGLKGDAKMAVVYRNMQDDFAVDYLLCPAPGAHCVNIATIGGGSLGPGLSWPEINGIARRFPDAAERAGALLLLAPILGDVEAPAQNAVNVVAEAIRTVGGVGPVDELAEIIVSDNLEWDPAEGVPRKVASSSVLRSQVVGIRSVSGR</sequence>
<accession>A0ABQ4IFF8</accession>
<gene>
    <name evidence="1" type="ORF">Vgi01_33310</name>
</gene>
<proteinExistence type="predicted"/>
<evidence type="ECO:0000313" key="1">
    <source>
        <dbReference type="EMBL" id="GIJ16647.1"/>
    </source>
</evidence>
<comment type="caution">
    <text evidence="1">The sequence shown here is derived from an EMBL/GenBank/DDBJ whole genome shotgun (WGS) entry which is preliminary data.</text>
</comment>
<organism evidence="1 2">
    <name type="scientific">Micromonospora gifhornensis</name>
    <dbReference type="NCBI Taxonomy" id="84594"/>
    <lineage>
        <taxon>Bacteria</taxon>
        <taxon>Bacillati</taxon>
        <taxon>Actinomycetota</taxon>
        <taxon>Actinomycetes</taxon>
        <taxon>Micromonosporales</taxon>
        <taxon>Micromonosporaceae</taxon>
        <taxon>Micromonospora</taxon>
    </lineage>
</organism>
<dbReference type="EMBL" id="BOPA01000021">
    <property type="protein sequence ID" value="GIJ16647.1"/>
    <property type="molecule type" value="Genomic_DNA"/>
</dbReference>
<reference evidence="1 2" key="1">
    <citation type="submission" date="2021-01" db="EMBL/GenBank/DDBJ databases">
        <title>Whole genome shotgun sequence of Verrucosispora gifhornensis NBRC 16317.</title>
        <authorList>
            <person name="Komaki H."/>
            <person name="Tamura T."/>
        </authorList>
    </citation>
    <scope>NUCLEOTIDE SEQUENCE [LARGE SCALE GENOMIC DNA]</scope>
    <source>
        <strain evidence="1 2">NBRC 16317</strain>
    </source>
</reference>
<dbReference type="RefSeq" id="WP_204291598.1">
    <property type="nucleotide sequence ID" value="NZ_BAAAGZ010000012.1"/>
</dbReference>